<dbReference type="PANTHER" id="PTHR21716:SF4">
    <property type="entry name" value="TRANSMEMBRANE PROTEIN 245"/>
    <property type="match status" value="1"/>
</dbReference>
<organism evidence="8 9">
    <name type="scientific">Natrinema salifodinae</name>
    <dbReference type="NCBI Taxonomy" id="1202768"/>
    <lineage>
        <taxon>Archaea</taxon>
        <taxon>Methanobacteriati</taxon>
        <taxon>Methanobacteriota</taxon>
        <taxon>Stenosarchaea group</taxon>
        <taxon>Halobacteria</taxon>
        <taxon>Halobacteriales</taxon>
        <taxon>Natrialbaceae</taxon>
        <taxon>Natrinema</taxon>
    </lineage>
</organism>
<dbReference type="Proteomes" id="UP000183275">
    <property type="component" value="Unassembled WGS sequence"/>
</dbReference>
<dbReference type="EMBL" id="FOIS01000001">
    <property type="protein sequence ID" value="SEV83131.1"/>
    <property type="molecule type" value="Genomic_DNA"/>
</dbReference>
<feature type="transmembrane region" description="Helical" evidence="7">
    <location>
        <begin position="299"/>
        <end position="332"/>
    </location>
</feature>
<keyword evidence="3 7" id="KW-0812">Transmembrane</keyword>
<protein>
    <submittedName>
        <fullName evidence="8">Predicted PurR-regulated permease PerM</fullName>
    </submittedName>
</protein>
<dbReference type="Pfam" id="PF01594">
    <property type="entry name" value="AI-2E_transport"/>
    <property type="match status" value="1"/>
</dbReference>
<keyword evidence="5 7" id="KW-0472">Membrane</keyword>
<feature type="region of interest" description="Disordered" evidence="6">
    <location>
        <begin position="344"/>
        <end position="377"/>
    </location>
</feature>
<dbReference type="InterPro" id="IPR002549">
    <property type="entry name" value="AI-2E-like"/>
</dbReference>
<feature type="compositionally biased region" description="Basic and acidic residues" evidence="6">
    <location>
        <begin position="362"/>
        <end position="377"/>
    </location>
</feature>
<dbReference type="GO" id="GO:0016020">
    <property type="term" value="C:membrane"/>
    <property type="evidence" value="ECO:0007669"/>
    <property type="project" value="UniProtKB-SubCell"/>
</dbReference>
<feature type="transmembrane region" description="Helical" evidence="7">
    <location>
        <begin position="7"/>
        <end position="40"/>
    </location>
</feature>
<evidence type="ECO:0000313" key="9">
    <source>
        <dbReference type="Proteomes" id="UP000183275"/>
    </source>
</evidence>
<feature type="transmembrane region" description="Helical" evidence="7">
    <location>
        <begin position="140"/>
        <end position="165"/>
    </location>
</feature>
<sequence>MDARTSVFALLACVLGGLAALMVLPFAEYVLLACVLAVVLRPAHERLAARVGPRLAALALTVVAVVAGIVPLVLVSLVVLRTAVSTVDSLDPDRIADAWRDLARTELGLADESVAAVESALRAELAGSVSTAADLTLNRAVGLVTTGADVAVGLFLAVFLLYYLLVDGADFVAWLREIAPLDPRVLDALFAEVHAVTWAVVRSHVLVAVVQGILGGIGLALLGVPYATTLAVVLVCASFLPTIGVWLVWGPVTVAQTVAIGPVRGALLAGYGVAVLAVVDAYLRAILVDKGSGLHPAIGLVGVVGGVSLFGIVGLFVGPVVLATLVAAVTVVQRIDWDQVPDRDRNVAVQSASAESSGHDGPPIEREQSLADAKTER</sequence>
<evidence type="ECO:0000256" key="5">
    <source>
        <dbReference type="ARBA" id="ARBA00023136"/>
    </source>
</evidence>
<evidence type="ECO:0000256" key="3">
    <source>
        <dbReference type="ARBA" id="ARBA00022692"/>
    </source>
</evidence>
<name>A0A1I0M6Z1_9EURY</name>
<dbReference type="OrthoDB" id="137390at2157"/>
<comment type="similarity">
    <text evidence="2">Belongs to the autoinducer-2 exporter (AI-2E) (TC 2.A.86) family.</text>
</comment>
<reference evidence="9" key="1">
    <citation type="submission" date="2016-10" db="EMBL/GenBank/DDBJ databases">
        <authorList>
            <person name="Varghese N."/>
        </authorList>
    </citation>
    <scope>NUCLEOTIDE SEQUENCE [LARGE SCALE GENOMIC DNA]</scope>
    <source>
        <strain evidence="9">CGMCC 1.12284</strain>
    </source>
</reference>
<proteinExistence type="inferred from homology"/>
<keyword evidence="9" id="KW-1185">Reference proteome</keyword>
<dbReference type="STRING" id="1202768.SAMN05216285_0452"/>
<gene>
    <name evidence="8" type="ORF">SAMN05216285_0452</name>
</gene>
<dbReference type="AlphaFoldDB" id="A0A1I0M6Z1"/>
<dbReference type="eggNOG" id="arCOG02642">
    <property type="taxonomic scope" value="Archaea"/>
</dbReference>
<dbReference type="RefSeq" id="WP_049991098.1">
    <property type="nucleotide sequence ID" value="NZ_FOIS01000001.1"/>
</dbReference>
<accession>A0A1I0M6Z1</accession>
<comment type="subcellular location">
    <subcellularLocation>
        <location evidence="1">Membrane</location>
        <topology evidence="1">Multi-pass membrane protein</topology>
    </subcellularLocation>
</comment>
<feature type="transmembrane region" description="Helical" evidence="7">
    <location>
        <begin position="231"/>
        <end position="249"/>
    </location>
</feature>
<evidence type="ECO:0000256" key="2">
    <source>
        <dbReference type="ARBA" id="ARBA00009773"/>
    </source>
</evidence>
<keyword evidence="4 7" id="KW-1133">Transmembrane helix</keyword>
<feature type="transmembrane region" description="Helical" evidence="7">
    <location>
        <begin position="55"/>
        <end position="80"/>
    </location>
</feature>
<evidence type="ECO:0000256" key="6">
    <source>
        <dbReference type="SAM" id="MobiDB-lite"/>
    </source>
</evidence>
<evidence type="ECO:0000256" key="7">
    <source>
        <dbReference type="SAM" id="Phobius"/>
    </source>
</evidence>
<dbReference type="PANTHER" id="PTHR21716">
    <property type="entry name" value="TRANSMEMBRANE PROTEIN"/>
    <property type="match status" value="1"/>
</dbReference>
<evidence type="ECO:0000256" key="4">
    <source>
        <dbReference type="ARBA" id="ARBA00022989"/>
    </source>
</evidence>
<evidence type="ECO:0000256" key="1">
    <source>
        <dbReference type="ARBA" id="ARBA00004141"/>
    </source>
</evidence>
<feature type="transmembrane region" description="Helical" evidence="7">
    <location>
        <begin position="269"/>
        <end position="287"/>
    </location>
</feature>
<evidence type="ECO:0000313" key="8">
    <source>
        <dbReference type="EMBL" id="SEV83131.1"/>
    </source>
</evidence>
<feature type="transmembrane region" description="Helical" evidence="7">
    <location>
        <begin position="205"/>
        <end position="224"/>
    </location>
</feature>